<organism evidence="9 10">
    <name type="scientific">Lasiosphaeria hispida</name>
    <dbReference type="NCBI Taxonomy" id="260671"/>
    <lineage>
        <taxon>Eukaryota</taxon>
        <taxon>Fungi</taxon>
        <taxon>Dikarya</taxon>
        <taxon>Ascomycota</taxon>
        <taxon>Pezizomycotina</taxon>
        <taxon>Sordariomycetes</taxon>
        <taxon>Sordariomycetidae</taxon>
        <taxon>Sordariales</taxon>
        <taxon>Lasiosphaeriaceae</taxon>
        <taxon>Lasiosphaeria</taxon>
    </lineage>
</organism>
<dbReference type="Proteomes" id="UP001275084">
    <property type="component" value="Unassembled WGS sequence"/>
</dbReference>
<evidence type="ECO:0000256" key="3">
    <source>
        <dbReference type="ARBA" id="ARBA00022448"/>
    </source>
</evidence>
<evidence type="ECO:0000256" key="8">
    <source>
        <dbReference type="SAM" id="Phobius"/>
    </source>
</evidence>
<evidence type="ECO:0000256" key="6">
    <source>
        <dbReference type="ARBA" id="ARBA00023065"/>
    </source>
</evidence>
<feature type="transmembrane region" description="Helical" evidence="8">
    <location>
        <begin position="380"/>
        <end position="399"/>
    </location>
</feature>
<feature type="transmembrane region" description="Helical" evidence="8">
    <location>
        <begin position="160"/>
        <end position="182"/>
    </location>
</feature>
<evidence type="ECO:0000256" key="7">
    <source>
        <dbReference type="ARBA" id="ARBA00023136"/>
    </source>
</evidence>
<dbReference type="AlphaFoldDB" id="A0AAJ0HSI6"/>
<feature type="transmembrane region" description="Helical" evidence="8">
    <location>
        <begin position="43"/>
        <end position="62"/>
    </location>
</feature>
<keyword evidence="7 8" id="KW-0472">Membrane</keyword>
<keyword evidence="6" id="KW-0406">Ion transport</keyword>
<keyword evidence="5 8" id="KW-1133">Transmembrane helix</keyword>
<dbReference type="EMBL" id="JAUIQD010000002">
    <property type="protein sequence ID" value="KAK3360656.1"/>
    <property type="molecule type" value="Genomic_DNA"/>
</dbReference>
<name>A0AAJ0HSI6_9PEZI</name>
<keyword evidence="10" id="KW-1185">Reference proteome</keyword>
<dbReference type="InterPro" id="IPR036259">
    <property type="entry name" value="MFS_trans_sf"/>
</dbReference>
<evidence type="ECO:0000256" key="1">
    <source>
        <dbReference type="ARBA" id="ARBA00004127"/>
    </source>
</evidence>
<comment type="caution">
    <text evidence="9">The sequence shown here is derived from an EMBL/GenBank/DDBJ whole genome shotgun (WGS) entry which is preliminary data.</text>
</comment>
<comment type="subcellular location">
    <subcellularLocation>
        <location evidence="1">Endomembrane system</location>
        <topology evidence="1">Multi-pass membrane protein</topology>
    </subcellularLocation>
</comment>
<proteinExistence type="inferred from homology"/>
<evidence type="ECO:0000256" key="5">
    <source>
        <dbReference type="ARBA" id="ARBA00022989"/>
    </source>
</evidence>
<dbReference type="GO" id="GO:0005886">
    <property type="term" value="C:plasma membrane"/>
    <property type="evidence" value="ECO:0007669"/>
    <property type="project" value="TreeGrafter"/>
</dbReference>
<keyword evidence="4 8" id="KW-0812">Transmembrane</keyword>
<accession>A0AAJ0HSI6</accession>
<dbReference type="GO" id="GO:0005768">
    <property type="term" value="C:endosome"/>
    <property type="evidence" value="ECO:0007669"/>
    <property type="project" value="TreeGrafter"/>
</dbReference>
<protein>
    <recommendedName>
        <fullName evidence="11">MFS general substrate transporter</fullName>
    </recommendedName>
</protein>
<sequence length="415" mass="45736">MTNLDRFLLLGSIFLVAYAFSLGNMLSAVYEPYAMASFKHHSLLTTMNVLQAAISIATMPTVAKLADVFGRMALVILSVLLYILGYVCMVMATTIIIADTMSLHSCLFCSYIINFPFLVSSITTLRFSIELNIIGILLLITPLSLILVPLSLASGGLAEWASTAIITPLILGVLTFPFWIIWERRCDNPMVPPKVKRDPLLRSWSMQGTFLYSFLVITVGESILSATRISMLYVLVHVWFKFRYLKLIIILGNILFLAAFSLLIYTHSVLSTSSHFKIIAGQIFLGIGGALYAVPIQVNVQAAVCHDLFFYCNCISTALGNAMAGAVWNMVLPSRLAFVLADADATQSAFKDPFTYIDLYTPGSLQRTIVSDSYAYTQKILCFVGLGFCFLQTLFSLAIHDPELSKEQTLPGVGL</sequence>
<dbReference type="SUPFAM" id="SSF103473">
    <property type="entry name" value="MFS general substrate transporter"/>
    <property type="match status" value="1"/>
</dbReference>
<comment type="similarity">
    <text evidence="2">Belongs to the major facilitator superfamily.</text>
</comment>
<evidence type="ECO:0000313" key="10">
    <source>
        <dbReference type="Proteomes" id="UP001275084"/>
    </source>
</evidence>
<dbReference type="GO" id="GO:0005774">
    <property type="term" value="C:vacuolar membrane"/>
    <property type="evidence" value="ECO:0007669"/>
    <property type="project" value="TreeGrafter"/>
</dbReference>
<dbReference type="PANTHER" id="PTHR23501:SF92">
    <property type="entry name" value="GLUTATHIONE EXCHANGER 1-RELATED"/>
    <property type="match status" value="1"/>
</dbReference>
<keyword evidence="3" id="KW-0813">Transport</keyword>
<evidence type="ECO:0000313" key="9">
    <source>
        <dbReference type="EMBL" id="KAK3360656.1"/>
    </source>
</evidence>
<feature type="transmembrane region" description="Helical" evidence="8">
    <location>
        <begin position="74"/>
        <end position="96"/>
    </location>
</feature>
<feature type="transmembrane region" description="Helical" evidence="8">
    <location>
        <begin position="203"/>
        <end position="224"/>
    </location>
</feature>
<dbReference type="GO" id="GO:0015343">
    <property type="term" value="F:siderophore-iron transmembrane transporter activity"/>
    <property type="evidence" value="ECO:0007669"/>
    <property type="project" value="TreeGrafter"/>
</dbReference>
<reference evidence="9" key="1">
    <citation type="journal article" date="2023" name="Mol. Phylogenet. Evol.">
        <title>Genome-scale phylogeny and comparative genomics of the fungal order Sordariales.</title>
        <authorList>
            <person name="Hensen N."/>
            <person name="Bonometti L."/>
            <person name="Westerberg I."/>
            <person name="Brannstrom I.O."/>
            <person name="Guillou S."/>
            <person name="Cros-Aarteil S."/>
            <person name="Calhoun S."/>
            <person name="Haridas S."/>
            <person name="Kuo A."/>
            <person name="Mondo S."/>
            <person name="Pangilinan J."/>
            <person name="Riley R."/>
            <person name="LaButti K."/>
            <person name="Andreopoulos B."/>
            <person name="Lipzen A."/>
            <person name="Chen C."/>
            <person name="Yan M."/>
            <person name="Daum C."/>
            <person name="Ng V."/>
            <person name="Clum A."/>
            <person name="Steindorff A."/>
            <person name="Ohm R.A."/>
            <person name="Martin F."/>
            <person name="Silar P."/>
            <person name="Natvig D.O."/>
            <person name="Lalanne C."/>
            <person name="Gautier V."/>
            <person name="Ament-Velasquez S.L."/>
            <person name="Kruys A."/>
            <person name="Hutchinson M.I."/>
            <person name="Powell A.J."/>
            <person name="Barry K."/>
            <person name="Miller A.N."/>
            <person name="Grigoriev I.V."/>
            <person name="Debuchy R."/>
            <person name="Gladieux P."/>
            <person name="Hiltunen Thoren M."/>
            <person name="Johannesson H."/>
        </authorList>
    </citation>
    <scope>NUCLEOTIDE SEQUENCE</scope>
    <source>
        <strain evidence="9">CBS 955.72</strain>
    </source>
</reference>
<evidence type="ECO:0000256" key="4">
    <source>
        <dbReference type="ARBA" id="ARBA00022692"/>
    </source>
</evidence>
<gene>
    <name evidence="9" type="ORF">B0T25DRAFT_588950</name>
</gene>
<feature type="transmembrane region" description="Helical" evidence="8">
    <location>
        <begin position="278"/>
        <end position="296"/>
    </location>
</feature>
<feature type="transmembrane region" description="Helical" evidence="8">
    <location>
        <begin position="244"/>
        <end position="266"/>
    </location>
</feature>
<feature type="transmembrane region" description="Helical" evidence="8">
    <location>
        <begin position="308"/>
        <end position="328"/>
    </location>
</feature>
<evidence type="ECO:0000256" key="2">
    <source>
        <dbReference type="ARBA" id="ARBA00008335"/>
    </source>
</evidence>
<reference evidence="9" key="2">
    <citation type="submission" date="2023-06" db="EMBL/GenBank/DDBJ databases">
        <authorList>
            <consortium name="Lawrence Berkeley National Laboratory"/>
            <person name="Haridas S."/>
            <person name="Hensen N."/>
            <person name="Bonometti L."/>
            <person name="Westerberg I."/>
            <person name="Brannstrom I.O."/>
            <person name="Guillou S."/>
            <person name="Cros-Aarteil S."/>
            <person name="Calhoun S."/>
            <person name="Kuo A."/>
            <person name="Mondo S."/>
            <person name="Pangilinan J."/>
            <person name="Riley R."/>
            <person name="Labutti K."/>
            <person name="Andreopoulos B."/>
            <person name="Lipzen A."/>
            <person name="Chen C."/>
            <person name="Yanf M."/>
            <person name="Daum C."/>
            <person name="Ng V."/>
            <person name="Clum A."/>
            <person name="Steindorff A."/>
            <person name="Ohm R."/>
            <person name="Martin F."/>
            <person name="Silar P."/>
            <person name="Natvig D."/>
            <person name="Lalanne C."/>
            <person name="Gautier V."/>
            <person name="Ament-Velasquez S.L."/>
            <person name="Kruys A."/>
            <person name="Hutchinson M.I."/>
            <person name="Powell A.J."/>
            <person name="Barry K."/>
            <person name="Miller A.N."/>
            <person name="Grigoriev I.V."/>
            <person name="Debuchy R."/>
            <person name="Gladieux P."/>
            <person name="Thoren M.H."/>
            <person name="Johannesson H."/>
        </authorList>
    </citation>
    <scope>NUCLEOTIDE SEQUENCE</scope>
    <source>
        <strain evidence="9">CBS 955.72</strain>
    </source>
</reference>
<dbReference type="PANTHER" id="PTHR23501">
    <property type="entry name" value="MAJOR FACILITATOR SUPERFAMILY"/>
    <property type="match status" value="1"/>
</dbReference>
<feature type="transmembrane region" description="Helical" evidence="8">
    <location>
        <begin position="131"/>
        <end position="154"/>
    </location>
</feature>
<evidence type="ECO:0008006" key="11">
    <source>
        <dbReference type="Google" id="ProtNLM"/>
    </source>
</evidence>
<feature type="transmembrane region" description="Helical" evidence="8">
    <location>
        <begin position="102"/>
        <end position="119"/>
    </location>
</feature>